<evidence type="ECO:0000313" key="4">
    <source>
        <dbReference type="EMBL" id="KAK0741480.1"/>
    </source>
</evidence>
<dbReference type="InterPro" id="IPR020472">
    <property type="entry name" value="WD40_PAC1"/>
</dbReference>
<dbReference type="InterPro" id="IPR001680">
    <property type="entry name" value="WD40_rpt"/>
</dbReference>
<reference evidence="4" key="1">
    <citation type="submission" date="2023-06" db="EMBL/GenBank/DDBJ databases">
        <title>Genome-scale phylogeny and comparative genomics of the fungal order Sordariales.</title>
        <authorList>
            <consortium name="Lawrence Berkeley National Laboratory"/>
            <person name="Hensen N."/>
            <person name="Bonometti L."/>
            <person name="Westerberg I."/>
            <person name="Brannstrom I.O."/>
            <person name="Guillou S."/>
            <person name="Cros-Aarteil S."/>
            <person name="Calhoun S."/>
            <person name="Haridas S."/>
            <person name="Kuo A."/>
            <person name="Mondo S."/>
            <person name="Pangilinan J."/>
            <person name="Riley R."/>
            <person name="LaButti K."/>
            <person name="Andreopoulos B."/>
            <person name="Lipzen A."/>
            <person name="Chen C."/>
            <person name="Yanf M."/>
            <person name="Daum C."/>
            <person name="Ng V."/>
            <person name="Clum A."/>
            <person name="Steindorff A."/>
            <person name="Ohm R."/>
            <person name="Martin F."/>
            <person name="Silar P."/>
            <person name="Natvig D."/>
            <person name="Lalanne C."/>
            <person name="Gautier V."/>
            <person name="Ament-velasquez S.L."/>
            <person name="Kruys A."/>
            <person name="Hutchinson M.I."/>
            <person name="Powell A.J."/>
            <person name="Barry K."/>
            <person name="Miller A.N."/>
            <person name="Grigoriev I.V."/>
            <person name="Debuchy R."/>
            <person name="Gladieux P."/>
            <person name="Thoren M.H."/>
            <person name="Johannesson H."/>
        </authorList>
    </citation>
    <scope>NUCLEOTIDE SEQUENCE</scope>
    <source>
        <strain evidence="4">SMH3187-1</strain>
    </source>
</reference>
<dbReference type="PANTHER" id="PTHR10971">
    <property type="entry name" value="MRNA EXPORT FACTOR AND BUB3"/>
    <property type="match status" value="1"/>
</dbReference>
<evidence type="ECO:0000256" key="2">
    <source>
        <dbReference type="ARBA" id="ARBA00022737"/>
    </source>
</evidence>
<dbReference type="SUPFAM" id="SSF50978">
    <property type="entry name" value="WD40 repeat-like"/>
    <property type="match status" value="1"/>
</dbReference>
<evidence type="ECO:0000256" key="1">
    <source>
        <dbReference type="ARBA" id="ARBA00022574"/>
    </source>
</evidence>
<dbReference type="EMBL" id="JAUKUD010000006">
    <property type="protein sequence ID" value="KAK0741480.1"/>
    <property type="molecule type" value="Genomic_DNA"/>
</dbReference>
<keyword evidence="5" id="KW-1185">Reference proteome</keyword>
<dbReference type="PROSITE" id="PS50082">
    <property type="entry name" value="WD_REPEATS_2"/>
    <property type="match status" value="2"/>
</dbReference>
<name>A0AA40K0J1_9PEZI</name>
<gene>
    <name evidence="4" type="ORF">B0T18DRAFT_491832</name>
</gene>
<dbReference type="Gene3D" id="2.130.10.10">
    <property type="entry name" value="YVTN repeat-like/Quinoprotein amine dehydrogenase"/>
    <property type="match status" value="1"/>
</dbReference>
<dbReference type="PRINTS" id="PR00320">
    <property type="entry name" value="GPROTEINBRPT"/>
</dbReference>
<dbReference type="InterPro" id="IPR036322">
    <property type="entry name" value="WD40_repeat_dom_sf"/>
</dbReference>
<keyword evidence="1 3" id="KW-0853">WD repeat</keyword>
<comment type="caution">
    <text evidence="4">The sequence shown here is derived from an EMBL/GenBank/DDBJ whole genome shotgun (WGS) entry which is preliminary data.</text>
</comment>
<keyword evidence="2" id="KW-0677">Repeat</keyword>
<organism evidence="4 5">
    <name type="scientific">Schizothecium vesticola</name>
    <dbReference type="NCBI Taxonomy" id="314040"/>
    <lineage>
        <taxon>Eukaryota</taxon>
        <taxon>Fungi</taxon>
        <taxon>Dikarya</taxon>
        <taxon>Ascomycota</taxon>
        <taxon>Pezizomycotina</taxon>
        <taxon>Sordariomycetes</taxon>
        <taxon>Sordariomycetidae</taxon>
        <taxon>Sordariales</taxon>
        <taxon>Schizotheciaceae</taxon>
        <taxon>Schizothecium</taxon>
    </lineage>
</organism>
<dbReference type="SMART" id="SM00320">
    <property type="entry name" value="WD40"/>
    <property type="match status" value="5"/>
</dbReference>
<evidence type="ECO:0000313" key="5">
    <source>
        <dbReference type="Proteomes" id="UP001172155"/>
    </source>
</evidence>
<dbReference type="AlphaFoldDB" id="A0AA40K0J1"/>
<proteinExistence type="predicted"/>
<dbReference type="Pfam" id="PF00400">
    <property type="entry name" value="WD40"/>
    <property type="match status" value="3"/>
</dbReference>
<sequence length="389" mass="42069">MSLVAAWAAQQAGLDKGFQLANMSSFKSKTPSLPSQAVGASVDRDQAVTSNVTDTISTLRWSPVASYLAASSWDGKVHIYDVANDLTAKGVGVIDAGSPLFTCDWNQDGTIVAGAGAGKKVYLLSAATGQATSFIAHDAPIRSLRFVKVPNAPLDIIVTGSWDKTVRYWDVRNTGSPLATLTCKERVYSMDTADGLLVIATADRHIQLVDLKADPNNFKNSTTNDPLKHQTQVVTAFPDGKGYAVGSIEGRAGIKMFPETSSDKSHSFTFRCHRHEAPAPKGAAKDVTKTVDVWAVNDINFHPVHTSIFATAGSDGCIYFWDRLAHARFYTFPRREGAISASAFSRDGRVFAYAVGYDWAMGYAKNSPTYPLKLMLHPVADEEVKPRKG</sequence>
<evidence type="ECO:0000256" key="3">
    <source>
        <dbReference type="PROSITE-ProRule" id="PRU00221"/>
    </source>
</evidence>
<dbReference type="InterPro" id="IPR015943">
    <property type="entry name" value="WD40/YVTN_repeat-like_dom_sf"/>
</dbReference>
<dbReference type="Proteomes" id="UP001172155">
    <property type="component" value="Unassembled WGS sequence"/>
</dbReference>
<protein>
    <submittedName>
        <fullName evidence="4">WD40-repeat-containing domain protein</fullName>
    </submittedName>
</protein>
<accession>A0AA40K0J1</accession>
<feature type="repeat" description="WD" evidence="3">
    <location>
        <begin position="134"/>
        <end position="173"/>
    </location>
</feature>
<feature type="repeat" description="WD" evidence="3">
    <location>
        <begin position="49"/>
        <end position="82"/>
    </location>
</feature>